<reference evidence="3" key="1">
    <citation type="submission" date="2023-06" db="EMBL/GenBank/DDBJ databases">
        <title>Genome-scale phylogeny and comparative genomics of the fungal order Sordariales.</title>
        <authorList>
            <consortium name="Lawrence Berkeley National Laboratory"/>
            <person name="Hensen N."/>
            <person name="Bonometti L."/>
            <person name="Westerberg I."/>
            <person name="Brannstrom I.O."/>
            <person name="Guillou S."/>
            <person name="Cros-Aarteil S."/>
            <person name="Calhoun S."/>
            <person name="Haridas S."/>
            <person name="Kuo A."/>
            <person name="Mondo S."/>
            <person name="Pangilinan J."/>
            <person name="Riley R."/>
            <person name="LaButti K."/>
            <person name="Andreopoulos B."/>
            <person name="Lipzen A."/>
            <person name="Chen C."/>
            <person name="Yanf M."/>
            <person name="Daum C."/>
            <person name="Ng V."/>
            <person name="Clum A."/>
            <person name="Steindorff A."/>
            <person name="Ohm R."/>
            <person name="Martin F."/>
            <person name="Silar P."/>
            <person name="Natvig D."/>
            <person name="Lalanne C."/>
            <person name="Gautier V."/>
            <person name="Ament-velasquez S.L."/>
            <person name="Kruys A."/>
            <person name="Hutchinson M.I."/>
            <person name="Powell A.J."/>
            <person name="Barry K."/>
            <person name="Miller A.N."/>
            <person name="Grigoriev I.V."/>
            <person name="Debuchy R."/>
            <person name="Gladieux P."/>
            <person name="Thoren M.H."/>
            <person name="Johannesson H."/>
        </authorList>
    </citation>
    <scope>NUCLEOTIDE SEQUENCE</scope>
    <source>
        <strain evidence="3">SMH3391-2</strain>
    </source>
</reference>
<feature type="compositionally biased region" description="Low complexity" evidence="1">
    <location>
        <begin position="68"/>
        <end position="80"/>
    </location>
</feature>
<dbReference type="AlphaFoldDB" id="A0AA39XJU8"/>
<protein>
    <recommendedName>
        <fullName evidence="2">Mmc1 C-terminal domain-containing protein</fullName>
    </recommendedName>
</protein>
<name>A0AA39XJU8_9PEZI</name>
<keyword evidence="4" id="KW-1185">Reference proteome</keyword>
<gene>
    <name evidence="3" type="ORF">B0T17DRAFT_604528</name>
</gene>
<accession>A0AA39XJU8</accession>
<evidence type="ECO:0000313" key="3">
    <source>
        <dbReference type="EMBL" id="KAK0635353.1"/>
    </source>
</evidence>
<dbReference type="InterPro" id="IPR056196">
    <property type="entry name" value="Mmc1_C"/>
</dbReference>
<proteinExistence type="predicted"/>
<dbReference type="Proteomes" id="UP001174934">
    <property type="component" value="Unassembled WGS sequence"/>
</dbReference>
<evidence type="ECO:0000259" key="2">
    <source>
        <dbReference type="Pfam" id="PF23868"/>
    </source>
</evidence>
<dbReference type="Pfam" id="PF23868">
    <property type="entry name" value="Mmc1_C"/>
    <property type="match status" value="1"/>
</dbReference>
<sequence>MSPAPALGLRRALLTSRGGRPSRQALGQTPLSAVCLFCSFSRRPATTTTALFQSRRKTLATPTRRLQSTESPVSSTPSSEAPLSDPRRELEGALLDLQIHAGNYVNLSRVQLALRNLKQKPGHESIRVAFLGMTNGSSEQQHTAKKLLRLVLADPLEPAGEWEAQLEAHDTSQPLIIRVGGPTDHIDKLSTAKGHVIPEISVSSHTLNQGNLEMLLMETPAAAVAQSATLYNSEQPYALEDTVLAPTVEIVTPGLTSTSVTPVSTPVHMALLVGDGVVGAASILALPILEGRDTIAAAVNFKQLSADDLPNCPITRLNVDAGAEGLALFRADVGNAMKFESLWTEANVASISEWLRANVLSPPAVSQEAATKPPVRNLIHSLLQNARTATEEAEARDLSASLTTGVSPEAVARLNRVLADWAQVAHEELQQQLDLAFASPAWQQLGWWKLFWRVDDVGMLSSEMLALRFLPESERGIIYLAGRVHEAGVAAAAAAAEELPMYSGPALSPSAAEVGSVVAKTGSSAAPQLDLGPAIVARWPTHIPFTRNYLQDKTVPALQALAQKLVFQSLSTASLTTVLAGLTYASALGGVYEAGSIAALGVVLSLRRLQKKWDGARAFWEGEVREEGRKAVRASEASVEEVLDRATRAPRGLLLEGGEVGRGVGQGEIERVRGIIERAEGALGRMK</sequence>
<evidence type="ECO:0000313" key="4">
    <source>
        <dbReference type="Proteomes" id="UP001174934"/>
    </source>
</evidence>
<organism evidence="3 4">
    <name type="scientific">Bombardia bombarda</name>
    <dbReference type="NCBI Taxonomy" id="252184"/>
    <lineage>
        <taxon>Eukaryota</taxon>
        <taxon>Fungi</taxon>
        <taxon>Dikarya</taxon>
        <taxon>Ascomycota</taxon>
        <taxon>Pezizomycotina</taxon>
        <taxon>Sordariomycetes</taxon>
        <taxon>Sordariomycetidae</taxon>
        <taxon>Sordariales</taxon>
        <taxon>Lasiosphaeriaceae</taxon>
        <taxon>Bombardia</taxon>
    </lineage>
</organism>
<dbReference type="Pfam" id="PF23867">
    <property type="entry name" value="Mmc1_N"/>
    <property type="match status" value="1"/>
</dbReference>
<dbReference type="EMBL" id="JAULSR010000001">
    <property type="protein sequence ID" value="KAK0635353.1"/>
    <property type="molecule type" value="Genomic_DNA"/>
</dbReference>
<feature type="region of interest" description="Disordered" evidence="1">
    <location>
        <begin position="55"/>
        <end position="85"/>
    </location>
</feature>
<feature type="domain" description="Mmc1 C-terminal" evidence="2">
    <location>
        <begin position="415"/>
        <end position="629"/>
    </location>
</feature>
<dbReference type="PANTHER" id="PTHR38644">
    <property type="entry name" value="EXPRESSED PROTEIN"/>
    <property type="match status" value="1"/>
</dbReference>
<dbReference type="PANTHER" id="PTHR38644:SF1">
    <property type="entry name" value="EXPRESSED PROTEIN"/>
    <property type="match status" value="1"/>
</dbReference>
<evidence type="ECO:0000256" key="1">
    <source>
        <dbReference type="SAM" id="MobiDB-lite"/>
    </source>
</evidence>
<comment type="caution">
    <text evidence="3">The sequence shown here is derived from an EMBL/GenBank/DDBJ whole genome shotgun (WGS) entry which is preliminary data.</text>
</comment>